<evidence type="ECO:0008006" key="5">
    <source>
        <dbReference type="Google" id="ProtNLM"/>
    </source>
</evidence>
<evidence type="ECO:0000256" key="1">
    <source>
        <dbReference type="SAM" id="MobiDB-lite"/>
    </source>
</evidence>
<feature type="compositionally biased region" description="Low complexity" evidence="1">
    <location>
        <begin position="118"/>
        <end position="161"/>
    </location>
</feature>
<keyword evidence="2" id="KW-0472">Membrane</keyword>
<feature type="region of interest" description="Disordered" evidence="1">
    <location>
        <begin position="70"/>
        <end position="174"/>
    </location>
</feature>
<dbReference type="EMBL" id="BAAAZN010000008">
    <property type="protein sequence ID" value="GAA3552727.1"/>
    <property type="molecule type" value="Genomic_DNA"/>
</dbReference>
<dbReference type="Proteomes" id="UP001500689">
    <property type="component" value="Unassembled WGS sequence"/>
</dbReference>
<accession>A0ABP6WLM8</accession>
<evidence type="ECO:0000313" key="3">
    <source>
        <dbReference type="EMBL" id="GAA3552727.1"/>
    </source>
</evidence>
<sequence length="179" mass="18247">MNDEVSVAELLVREGWGERVPPRSRSRWRMVAVILAVVVGCGAAAVLVSFGTTAHDEAVRVTEMRVIEMPDRTGGAGGVDETNPATTARSESTVPAAGPATTERTRPKSGLAVDPLGPASSAEHSSAEPRPSTAATGTTGTPVPSATSSAAPPATTSAKPPSSERPKPPPPCLLGILFC</sequence>
<evidence type="ECO:0000313" key="4">
    <source>
        <dbReference type="Proteomes" id="UP001500689"/>
    </source>
</evidence>
<proteinExistence type="predicted"/>
<keyword evidence="2" id="KW-0812">Transmembrane</keyword>
<dbReference type="RefSeq" id="WP_344862001.1">
    <property type="nucleotide sequence ID" value="NZ_BAAAZN010000008.1"/>
</dbReference>
<evidence type="ECO:0000256" key="2">
    <source>
        <dbReference type="SAM" id="Phobius"/>
    </source>
</evidence>
<reference evidence="4" key="1">
    <citation type="journal article" date="2019" name="Int. J. Syst. Evol. Microbiol.">
        <title>The Global Catalogue of Microorganisms (GCM) 10K type strain sequencing project: providing services to taxonomists for standard genome sequencing and annotation.</title>
        <authorList>
            <consortium name="The Broad Institute Genomics Platform"/>
            <consortium name="The Broad Institute Genome Sequencing Center for Infectious Disease"/>
            <person name="Wu L."/>
            <person name="Ma J."/>
        </authorList>
    </citation>
    <scope>NUCLEOTIDE SEQUENCE [LARGE SCALE GENOMIC DNA]</scope>
    <source>
        <strain evidence="4">JCM 16898</strain>
    </source>
</reference>
<organism evidence="3 4">
    <name type="scientific">Amycolatopsis ultiminotia</name>
    <dbReference type="NCBI Taxonomy" id="543629"/>
    <lineage>
        <taxon>Bacteria</taxon>
        <taxon>Bacillati</taxon>
        <taxon>Actinomycetota</taxon>
        <taxon>Actinomycetes</taxon>
        <taxon>Pseudonocardiales</taxon>
        <taxon>Pseudonocardiaceae</taxon>
        <taxon>Amycolatopsis</taxon>
    </lineage>
</organism>
<name>A0ABP6WLM8_9PSEU</name>
<keyword evidence="4" id="KW-1185">Reference proteome</keyword>
<comment type="caution">
    <text evidence="3">The sequence shown here is derived from an EMBL/GenBank/DDBJ whole genome shotgun (WGS) entry which is preliminary data.</text>
</comment>
<keyword evidence="2" id="KW-1133">Transmembrane helix</keyword>
<feature type="compositionally biased region" description="Polar residues" evidence="1">
    <location>
        <begin position="83"/>
        <end position="93"/>
    </location>
</feature>
<protein>
    <recommendedName>
        <fullName evidence="5">Serine/threonine protein kinase</fullName>
    </recommendedName>
</protein>
<feature type="transmembrane region" description="Helical" evidence="2">
    <location>
        <begin position="28"/>
        <end position="50"/>
    </location>
</feature>
<gene>
    <name evidence="3" type="ORF">GCM10022222_40480</name>
</gene>